<dbReference type="WBParaSite" id="SPAL_0001198400.1">
    <property type="protein sequence ID" value="SPAL_0001198400.1"/>
    <property type="gene ID" value="SPAL_0001198400"/>
</dbReference>
<evidence type="ECO:0000313" key="2">
    <source>
        <dbReference type="Proteomes" id="UP000046392"/>
    </source>
</evidence>
<dbReference type="InterPro" id="IPR026983">
    <property type="entry name" value="DHC"/>
</dbReference>
<dbReference type="Gene3D" id="1.10.472.130">
    <property type="match status" value="1"/>
</dbReference>
<dbReference type="Proteomes" id="UP000046392">
    <property type="component" value="Unplaced"/>
</dbReference>
<name>A0A0N5C1W4_STREA</name>
<dbReference type="GO" id="GO:0005858">
    <property type="term" value="C:axonemal dynein complex"/>
    <property type="evidence" value="ECO:0007669"/>
    <property type="project" value="TreeGrafter"/>
</dbReference>
<dbReference type="GO" id="GO:0051959">
    <property type="term" value="F:dynein light intermediate chain binding"/>
    <property type="evidence" value="ECO:0007669"/>
    <property type="project" value="InterPro"/>
</dbReference>
<dbReference type="Gene3D" id="3.40.50.300">
    <property type="entry name" value="P-loop containing nucleotide triphosphate hydrolases"/>
    <property type="match status" value="1"/>
</dbReference>
<dbReference type="AlphaFoldDB" id="A0A0N5C1W4"/>
<organism evidence="2 3">
    <name type="scientific">Strongyloides papillosus</name>
    <name type="common">Intestinal threadworm</name>
    <dbReference type="NCBI Taxonomy" id="174720"/>
    <lineage>
        <taxon>Eukaryota</taxon>
        <taxon>Metazoa</taxon>
        <taxon>Ecdysozoa</taxon>
        <taxon>Nematoda</taxon>
        <taxon>Chromadorea</taxon>
        <taxon>Rhabditida</taxon>
        <taxon>Tylenchina</taxon>
        <taxon>Panagrolaimomorpha</taxon>
        <taxon>Strongyloidoidea</taxon>
        <taxon>Strongyloididae</taxon>
        <taxon>Strongyloides</taxon>
    </lineage>
</organism>
<comment type="similarity">
    <text evidence="1">Belongs to the dynein heavy chain family.</text>
</comment>
<evidence type="ECO:0000256" key="1">
    <source>
        <dbReference type="ARBA" id="ARBA00008887"/>
    </source>
</evidence>
<dbReference type="STRING" id="174720.A0A0N5C1W4"/>
<dbReference type="PANTHER" id="PTHR46532">
    <property type="entry name" value="MALE FERTILITY FACTOR KL5"/>
    <property type="match status" value="1"/>
</dbReference>
<dbReference type="GO" id="GO:0045505">
    <property type="term" value="F:dynein intermediate chain binding"/>
    <property type="evidence" value="ECO:0007669"/>
    <property type="project" value="InterPro"/>
</dbReference>
<reference evidence="3" key="1">
    <citation type="submission" date="2017-02" db="UniProtKB">
        <authorList>
            <consortium name="WormBaseParasite"/>
        </authorList>
    </citation>
    <scope>IDENTIFICATION</scope>
</reference>
<dbReference type="PANTHER" id="PTHR46532:SF4">
    <property type="entry name" value="AAA+ ATPASE DOMAIN-CONTAINING PROTEIN"/>
    <property type="match status" value="1"/>
</dbReference>
<proteinExistence type="inferred from homology"/>
<sequence>MFEVSDLKYATLATLSRCGMIWFPEEVINEDTLYESYLNKLKNQRLDIETIKFSIDNNDFLSYGAQQTSQTTEIISMDTFIHSSLMMVGTFGHLSSNVNSPSDTITSRVLEIQRICANILSRHMKSDGLVALTLDYALENIDHIMEATSQRLILSFFSMMSFSVKQLLEYESNHQDFPLTT</sequence>
<accession>A0A0N5C1W4</accession>
<dbReference type="GO" id="GO:0007018">
    <property type="term" value="P:microtubule-based movement"/>
    <property type="evidence" value="ECO:0007669"/>
    <property type="project" value="InterPro"/>
</dbReference>
<protein>
    <submittedName>
        <fullName evidence="3">Ala_racemase_N domain-containing protein</fullName>
    </submittedName>
</protein>
<evidence type="ECO:0000313" key="3">
    <source>
        <dbReference type="WBParaSite" id="SPAL_0001198400.1"/>
    </source>
</evidence>
<keyword evidence="2" id="KW-1185">Reference proteome</keyword>
<dbReference type="InterPro" id="IPR027417">
    <property type="entry name" value="P-loop_NTPase"/>
</dbReference>